<dbReference type="Proteomes" id="UP000432089">
    <property type="component" value="Unassembled WGS sequence"/>
</dbReference>
<feature type="transmembrane region" description="Helical" evidence="1">
    <location>
        <begin position="120"/>
        <end position="148"/>
    </location>
</feature>
<evidence type="ECO:0000313" key="2">
    <source>
        <dbReference type="EMBL" id="KAB0680309.1"/>
    </source>
</evidence>
<keyword evidence="1" id="KW-0472">Membrane</keyword>
<accession>A0A7V7TX30</accession>
<feature type="transmembrane region" description="Helical" evidence="1">
    <location>
        <begin position="209"/>
        <end position="233"/>
    </location>
</feature>
<proteinExistence type="predicted"/>
<feature type="transmembrane region" description="Helical" evidence="1">
    <location>
        <begin position="71"/>
        <end position="91"/>
    </location>
</feature>
<feature type="transmembrane region" description="Helical" evidence="1">
    <location>
        <begin position="168"/>
        <end position="197"/>
    </location>
</feature>
<dbReference type="InterPro" id="IPR018692">
    <property type="entry name" value="DUF2189"/>
</dbReference>
<gene>
    <name evidence="2" type="ORF">F6X38_09020</name>
</gene>
<feature type="transmembrane region" description="Helical" evidence="1">
    <location>
        <begin position="45"/>
        <end position="65"/>
    </location>
</feature>
<protein>
    <submittedName>
        <fullName evidence="2">DUF2189 domain-containing protein</fullName>
    </submittedName>
</protein>
<reference evidence="2 3" key="1">
    <citation type="submission" date="2019-09" db="EMBL/GenBank/DDBJ databases">
        <title>YIM 132180 draft genome.</title>
        <authorList>
            <person name="Zhang K."/>
        </authorList>
    </citation>
    <scope>NUCLEOTIDE SEQUENCE [LARGE SCALE GENOMIC DNA]</scope>
    <source>
        <strain evidence="2 3">YIM 132180</strain>
    </source>
</reference>
<keyword evidence="3" id="KW-1185">Reference proteome</keyword>
<keyword evidence="1" id="KW-1133">Transmembrane helix</keyword>
<dbReference type="RefSeq" id="WP_150969382.1">
    <property type="nucleotide sequence ID" value="NZ_VZDO01000005.1"/>
</dbReference>
<comment type="caution">
    <text evidence="2">The sequence shown here is derived from an EMBL/GenBank/DDBJ whole genome shotgun (WGS) entry which is preliminary data.</text>
</comment>
<evidence type="ECO:0000256" key="1">
    <source>
        <dbReference type="SAM" id="Phobius"/>
    </source>
</evidence>
<dbReference type="EMBL" id="VZDO01000005">
    <property type="protein sequence ID" value="KAB0680309.1"/>
    <property type="molecule type" value="Genomic_DNA"/>
</dbReference>
<organism evidence="2 3">
    <name type="scientific">Plantimonas leprariae</name>
    <dbReference type="NCBI Taxonomy" id="2615207"/>
    <lineage>
        <taxon>Bacteria</taxon>
        <taxon>Pseudomonadati</taxon>
        <taxon>Pseudomonadota</taxon>
        <taxon>Alphaproteobacteria</taxon>
        <taxon>Hyphomicrobiales</taxon>
        <taxon>Aurantimonadaceae</taxon>
        <taxon>Plantimonas</taxon>
    </lineage>
</organism>
<keyword evidence="1" id="KW-0812">Transmembrane</keyword>
<sequence length="263" mass="28172">MAKLAENPISHRTLTDVHVRTIGVADVKAALREGWSDFMDKPSHYAFIVLIYPIVGVLIGLWTSGNGALPLLYPLVTGFALLGPIAALGLYEISRRRESGADMSWRHAFDVLSSPQLTSIVGFGVVLLAVFLLWLLSAQAIYALIYSGQGQESLTTFASDVLTSARGWTLLVVGNIVGLFFAIVALSISVVTFPLLLDRPMTVTAAVGTSLRATALNPVPILVWGGIIGVLLFAGSVPLFIGLAVVLPVLGHATWHLYRKLVE</sequence>
<dbReference type="Pfam" id="PF09955">
    <property type="entry name" value="DUF2189"/>
    <property type="match status" value="1"/>
</dbReference>
<dbReference type="AlphaFoldDB" id="A0A7V7TX30"/>
<name>A0A7V7TX30_9HYPH</name>
<evidence type="ECO:0000313" key="3">
    <source>
        <dbReference type="Proteomes" id="UP000432089"/>
    </source>
</evidence>